<dbReference type="Proteomes" id="UP000321798">
    <property type="component" value="Unassembled WGS sequence"/>
</dbReference>
<dbReference type="Gene3D" id="2.60.200.20">
    <property type="match status" value="1"/>
</dbReference>
<evidence type="ECO:0000256" key="5">
    <source>
        <dbReference type="ARBA" id="ARBA00023136"/>
    </source>
</evidence>
<dbReference type="InterPro" id="IPR000253">
    <property type="entry name" value="FHA_dom"/>
</dbReference>
<dbReference type="EMBL" id="BKAL01000011">
    <property type="protein sequence ID" value="GEP70155.1"/>
    <property type="molecule type" value="Genomic_DNA"/>
</dbReference>
<protein>
    <recommendedName>
        <fullName evidence="7">FHA domain-containing protein</fullName>
    </recommendedName>
</protein>
<keyword evidence="4" id="KW-1133">Transmembrane helix</keyword>
<evidence type="ECO:0000256" key="3">
    <source>
        <dbReference type="ARBA" id="ARBA00022692"/>
    </source>
</evidence>
<dbReference type="RefSeq" id="WP_146953948.1">
    <property type="nucleotide sequence ID" value="NZ_JACBZJ010000001.1"/>
</dbReference>
<feature type="compositionally biased region" description="Pro residues" evidence="6">
    <location>
        <begin position="262"/>
        <end position="281"/>
    </location>
</feature>
<keyword evidence="3" id="KW-0812">Transmembrane</keyword>
<dbReference type="OrthoDB" id="3254248at2"/>
<evidence type="ECO:0000259" key="7">
    <source>
        <dbReference type="PROSITE" id="PS50006"/>
    </source>
</evidence>
<comment type="subcellular location">
    <subcellularLocation>
        <location evidence="1">Membrane</location>
        <topology evidence="1">Multi-pass membrane protein</topology>
    </subcellularLocation>
</comment>
<organism evidence="8 9">
    <name type="scientific">Cellulomonas soli</name>
    <dbReference type="NCBI Taxonomy" id="931535"/>
    <lineage>
        <taxon>Bacteria</taxon>
        <taxon>Bacillati</taxon>
        <taxon>Actinomycetota</taxon>
        <taxon>Actinomycetes</taxon>
        <taxon>Micrococcales</taxon>
        <taxon>Cellulomonadaceae</taxon>
        <taxon>Cellulomonas</taxon>
    </lineage>
</organism>
<evidence type="ECO:0000256" key="6">
    <source>
        <dbReference type="SAM" id="MobiDB-lite"/>
    </source>
</evidence>
<evidence type="ECO:0000256" key="4">
    <source>
        <dbReference type="ARBA" id="ARBA00022989"/>
    </source>
</evidence>
<accession>A0A512PG25</accession>
<keyword evidence="2" id="KW-0597">Phosphoprotein</keyword>
<dbReference type="CDD" id="cd00060">
    <property type="entry name" value="FHA"/>
    <property type="match status" value="1"/>
</dbReference>
<dbReference type="Pfam" id="PF06271">
    <property type="entry name" value="RDD"/>
    <property type="match status" value="1"/>
</dbReference>
<reference evidence="8 9" key="1">
    <citation type="submission" date="2019-07" db="EMBL/GenBank/DDBJ databases">
        <title>Whole genome shotgun sequence of Cellulomonas soli NBRC 109434.</title>
        <authorList>
            <person name="Hosoyama A."/>
            <person name="Uohara A."/>
            <person name="Ohji S."/>
            <person name="Ichikawa N."/>
        </authorList>
    </citation>
    <scope>NUCLEOTIDE SEQUENCE [LARGE SCALE GENOMIC DNA]</scope>
    <source>
        <strain evidence="8 9">NBRC 109434</strain>
    </source>
</reference>
<keyword evidence="9" id="KW-1185">Reference proteome</keyword>
<dbReference type="PROSITE" id="PS50006">
    <property type="entry name" value="FHA_DOMAIN"/>
    <property type="match status" value="1"/>
</dbReference>
<evidence type="ECO:0000313" key="8">
    <source>
        <dbReference type="EMBL" id="GEP70155.1"/>
    </source>
</evidence>
<dbReference type="AlphaFoldDB" id="A0A512PG25"/>
<dbReference type="Pfam" id="PF00498">
    <property type="entry name" value="FHA"/>
    <property type="match status" value="1"/>
</dbReference>
<sequence length="409" mass="41238">MTDVPAAPAPATGYACSACGRPLRAGARFCSTCGEPAPVAPAAPIELPVGLPSVGLRAEPTAPVAAVERSRPEGLGPAFDGTVPAGTGRRLGAFALDTLGVLLLALVVLLGTRSGWLAAVAGIELAVGFVVWEARTGLTPGNLVLGLRTSREESPYSLGTRRAAPRALLLAAGHLVLGLGQWALVATTATDPGRRQGWHDRLAKAVVVDVRGLRIDDEPTGDLPGAGLALPAPSGAHPVVRVGSAVPASQVRSVSAGVDPLGGPPPPGVPGPPPLPVPEQPAPSGLRPVRGVQNPHPAVAVYVLTLDTGEALSVTGTGLIGRNPRALAGDPCDHLVTIDDPGRSLSRTHARFGIDAGGFWVSDAGSGNGTSLTAPGHARMVVPPGQRVPVPSGSTVHLGERTFTVHAVS</sequence>
<gene>
    <name evidence="8" type="ORF">CSO01_28700</name>
</gene>
<comment type="caution">
    <text evidence="8">The sequence shown here is derived from an EMBL/GenBank/DDBJ whole genome shotgun (WGS) entry which is preliminary data.</text>
</comment>
<dbReference type="InterPro" id="IPR010432">
    <property type="entry name" value="RDD"/>
</dbReference>
<proteinExistence type="predicted"/>
<evidence type="ECO:0000313" key="9">
    <source>
        <dbReference type="Proteomes" id="UP000321798"/>
    </source>
</evidence>
<name>A0A512PG25_9CELL</name>
<dbReference type="SUPFAM" id="SSF49879">
    <property type="entry name" value="SMAD/FHA domain"/>
    <property type="match status" value="1"/>
</dbReference>
<dbReference type="InterPro" id="IPR008984">
    <property type="entry name" value="SMAD_FHA_dom_sf"/>
</dbReference>
<dbReference type="GO" id="GO:0016020">
    <property type="term" value="C:membrane"/>
    <property type="evidence" value="ECO:0007669"/>
    <property type="project" value="UniProtKB-SubCell"/>
</dbReference>
<feature type="domain" description="FHA" evidence="7">
    <location>
        <begin position="318"/>
        <end position="373"/>
    </location>
</feature>
<keyword evidence="5" id="KW-0472">Membrane</keyword>
<feature type="region of interest" description="Disordered" evidence="6">
    <location>
        <begin position="255"/>
        <end position="286"/>
    </location>
</feature>
<evidence type="ECO:0000256" key="2">
    <source>
        <dbReference type="ARBA" id="ARBA00022553"/>
    </source>
</evidence>
<evidence type="ECO:0000256" key="1">
    <source>
        <dbReference type="ARBA" id="ARBA00004141"/>
    </source>
</evidence>